<feature type="domain" description="Phosphoribosyltransferase" evidence="3">
    <location>
        <begin position="40"/>
        <end position="197"/>
    </location>
</feature>
<accession>A0A1F5ZP83</accession>
<dbReference type="Pfam" id="PF00156">
    <property type="entry name" value="Pribosyltran"/>
    <property type="match status" value="1"/>
</dbReference>
<dbReference type="InterPro" id="IPR050118">
    <property type="entry name" value="Pur/Pyrimidine_PRTase"/>
</dbReference>
<dbReference type="SUPFAM" id="SSF53271">
    <property type="entry name" value="PRTase-like"/>
    <property type="match status" value="1"/>
</dbReference>
<keyword evidence="1" id="KW-0808">Transferase</keyword>
<dbReference type="PANTHER" id="PTHR43864:SF1">
    <property type="entry name" value="XANTHINE PHOSPHORIBOSYLTRANSFERASE"/>
    <property type="match status" value="1"/>
</dbReference>
<dbReference type="AlphaFoldDB" id="A0A1F5ZP83"/>
<reference evidence="4 5" key="1">
    <citation type="journal article" date="2016" name="Nat. Commun.">
        <title>Thousands of microbial genomes shed light on interconnected biogeochemical processes in an aquifer system.</title>
        <authorList>
            <person name="Anantharaman K."/>
            <person name="Brown C.T."/>
            <person name="Hug L.A."/>
            <person name="Sharon I."/>
            <person name="Castelle C.J."/>
            <person name="Probst A.J."/>
            <person name="Thomas B.C."/>
            <person name="Singh A."/>
            <person name="Wilkins M.J."/>
            <person name="Karaoz U."/>
            <person name="Brodie E.L."/>
            <person name="Williams K.H."/>
            <person name="Hubbard S.S."/>
            <person name="Banfield J.F."/>
        </authorList>
    </citation>
    <scope>NUCLEOTIDE SEQUENCE [LARGE SCALE GENOMIC DNA]</scope>
</reference>
<protein>
    <recommendedName>
        <fullName evidence="3">Phosphoribosyltransferase domain-containing protein</fullName>
    </recommendedName>
</protein>
<dbReference type="EMBL" id="MFJJ01000023">
    <property type="protein sequence ID" value="OGG14300.1"/>
    <property type="molecule type" value="Genomic_DNA"/>
</dbReference>
<organism evidence="4 5">
    <name type="scientific">Candidatus Gottesmanbacteria bacterium RIFCSPHIGHO2_01_FULL_46_14</name>
    <dbReference type="NCBI Taxonomy" id="1798380"/>
    <lineage>
        <taxon>Bacteria</taxon>
        <taxon>Candidatus Gottesmaniibacteriota</taxon>
    </lineage>
</organism>
<proteinExistence type="predicted"/>
<dbReference type="CDD" id="cd06223">
    <property type="entry name" value="PRTases_typeI"/>
    <property type="match status" value="1"/>
</dbReference>
<evidence type="ECO:0000256" key="1">
    <source>
        <dbReference type="ARBA" id="ARBA00022679"/>
    </source>
</evidence>
<sequence>MRNENLQRDLVFLHQEFIRDAKVLDLERGYISASAFNLRMKPAILGAAARLIAQAFASEKIDIIHGIPHSGNYLATAVALAMDNGKTRIHSSRKDQNVPTTWKDIFRAEIRSFTTSNSGMTVFSGINLSFVLPGDHVLIIDDVCATGETGTHIVSGLKKRGVNVVGFAVLFDKVFQGGLKEVEKLGVNVFSCIHVVSIGKHDQIQLAQ</sequence>
<dbReference type="GO" id="GO:0006166">
    <property type="term" value="P:purine ribonucleoside salvage"/>
    <property type="evidence" value="ECO:0007669"/>
    <property type="project" value="UniProtKB-KW"/>
</dbReference>
<evidence type="ECO:0000256" key="2">
    <source>
        <dbReference type="ARBA" id="ARBA00022726"/>
    </source>
</evidence>
<evidence type="ECO:0000313" key="5">
    <source>
        <dbReference type="Proteomes" id="UP000177416"/>
    </source>
</evidence>
<keyword evidence="2" id="KW-0660">Purine salvage</keyword>
<gene>
    <name evidence="4" type="ORF">A2875_01965</name>
</gene>
<dbReference type="InterPro" id="IPR029057">
    <property type="entry name" value="PRTase-like"/>
</dbReference>
<dbReference type="InterPro" id="IPR000836">
    <property type="entry name" value="PRTase_dom"/>
</dbReference>
<comment type="caution">
    <text evidence="4">The sequence shown here is derived from an EMBL/GenBank/DDBJ whole genome shotgun (WGS) entry which is preliminary data.</text>
</comment>
<dbReference type="Gene3D" id="3.40.50.2020">
    <property type="match status" value="1"/>
</dbReference>
<dbReference type="GO" id="GO:0016740">
    <property type="term" value="F:transferase activity"/>
    <property type="evidence" value="ECO:0007669"/>
    <property type="project" value="UniProtKB-KW"/>
</dbReference>
<evidence type="ECO:0000259" key="3">
    <source>
        <dbReference type="Pfam" id="PF00156"/>
    </source>
</evidence>
<dbReference type="PANTHER" id="PTHR43864">
    <property type="entry name" value="HYPOXANTHINE/GUANINE PHOSPHORIBOSYLTRANSFERASE"/>
    <property type="match status" value="1"/>
</dbReference>
<evidence type="ECO:0000313" key="4">
    <source>
        <dbReference type="EMBL" id="OGG14300.1"/>
    </source>
</evidence>
<dbReference type="Proteomes" id="UP000177416">
    <property type="component" value="Unassembled WGS sequence"/>
</dbReference>
<name>A0A1F5ZP83_9BACT</name>